<reference evidence="2" key="1">
    <citation type="submission" date="2021-05" db="EMBL/GenBank/DDBJ databases">
        <authorList>
            <person name="Arsene-Ploetze F."/>
        </authorList>
    </citation>
    <scope>NUCLEOTIDE SEQUENCE</scope>
    <source>
        <strain evidence="2">DSM 42138</strain>
    </source>
</reference>
<evidence type="ECO:0000256" key="1">
    <source>
        <dbReference type="SAM" id="MobiDB-lite"/>
    </source>
</evidence>
<gene>
    <name evidence="2" type="ORF">SCOCK_10250</name>
</gene>
<sequence length="128" mass="13767">MMPACTAFSVASVGKPFAGRGRRSPVAARRAATGGVSVWRSTHVQLALGVSQDRSSPVTEMLGELWDKASPGEADPYVQSERNGLRGRHLADPLSGTALDRRIPARHGTCRCSTTERRDCASEFGREL</sequence>
<evidence type="ECO:0000313" key="3">
    <source>
        <dbReference type="Proteomes" id="UP001152519"/>
    </source>
</evidence>
<evidence type="ECO:0000313" key="2">
    <source>
        <dbReference type="EMBL" id="CAG6390782.1"/>
    </source>
</evidence>
<organism evidence="2 3">
    <name type="scientific">Actinacidiphila cocklensis</name>
    <dbReference type="NCBI Taxonomy" id="887465"/>
    <lineage>
        <taxon>Bacteria</taxon>
        <taxon>Bacillati</taxon>
        <taxon>Actinomycetota</taxon>
        <taxon>Actinomycetes</taxon>
        <taxon>Kitasatosporales</taxon>
        <taxon>Streptomycetaceae</taxon>
        <taxon>Actinacidiphila</taxon>
    </lineage>
</organism>
<comment type="caution">
    <text evidence="2">The sequence shown here is derived from an EMBL/GenBank/DDBJ whole genome shotgun (WGS) entry which is preliminary data.</text>
</comment>
<protein>
    <submittedName>
        <fullName evidence="2">Uncharacterized protein</fullName>
    </submittedName>
</protein>
<proteinExistence type="predicted"/>
<feature type="region of interest" description="Disordered" evidence="1">
    <location>
        <begin position="69"/>
        <end position="100"/>
    </location>
</feature>
<dbReference type="AlphaFoldDB" id="A0A9W4DIJ7"/>
<keyword evidence="3" id="KW-1185">Reference proteome</keyword>
<dbReference type="EMBL" id="CAJSLV010000001">
    <property type="protein sequence ID" value="CAG6390782.1"/>
    <property type="molecule type" value="Genomic_DNA"/>
</dbReference>
<accession>A0A9W4DIJ7</accession>
<dbReference type="Proteomes" id="UP001152519">
    <property type="component" value="Unassembled WGS sequence"/>
</dbReference>
<name>A0A9W4DIJ7_9ACTN</name>